<organism evidence="4 5">
    <name type="scientific">Duganella vulcania</name>
    <dbReference type="NCBI Taxonomy" id="2692166"/>
    <lineage>
        <taxon>Bacteria</taxon>
        <taxon>Pseudomonadati</taxon>
        <taxon>Pseudomonadota</taxon>
        <taxon>Betaproteobacteria</taxon>
        <taxon>Burkholderiales</taxon>
        <taxon>Oxalobacteraceae</taxon>
        <taxon>Telluria group</taxon>
        <taxon>Duganella</taxon>
    </lineage>
</organism>
<dbReference type="PRINTS" id="PR00081">
    <property type="entry name" value="GDHRDH"/>
</dbReference>
<reference evidence="4 5" key="1">
    <citation type="submission" date="2020-01" db="EMBL/GenBank/DDBJ databases">
        <title>Novel species isolated from a subtropical stream in China.</title>
        <authorList>
            <person name="Lu H."/>
        </authorList>
    </citation>
    <scope>NUCLEOTIDE SEQUENCE [LARGE SCALE GENOMIC DNA]</scope>
    <source>
        <strain evidence="4 5">FT82W</strain>
    </source>
</reference>
<dbReference type="SUPFAM" id="SSF51735">
    <property type="entry name" value="NAD(P)-binding Rossmann-fold domains"/>
    <property type="match status" value="1"/>
</dbReference>
<dbReference type="PANTHER" id="PTHR45024">
    <property type="entry name" value="DEHYDROGENASES, SHORT CHAIN"/>
    <property type="match status" value="1"/>
</dbReference>
<dbReference type="PROSITE" id="PS00061">
    <property type="entry name" value="ADH_SHORT"/>
    <property type="match status" value="1"/>
</dbReference>
<comment type="caution">
    <text evidence="4">The sequence shown here is derived from an EMBL/GenBank/DDBJ whole genome shotgun (WGS) entry which is preliminary data.</text>
</comment>
<dbReference type="Gene3D" id="3.40.50.720">
    <property type="entry name" value="NAD(P)-binding Rossmann-like Domain"/>
    <property type="match status" value="2"/>
</dbReference>
<dbReference type="InterPro" id="IPR036291">
    <property type="entry name" value="NAD(P)-bd_dom_sf"/>
</dbReference>
<dbReference type="Pfam" id="PF00106">
    <property type="entry name" value="adh_short"/>
    <property type="match status" value="1"/>
</dbReference>
<dbReference type="InterPro" id="IPR057326">
    <property type="entry name" value="KR_dom"/>
</dbReference>
<evidence type="ECO:0000259" key="3">
    <source>
        <dbReference type="SMART" id="SM00822"/>
    </source>
</evidence>
<dbReference type="Proteomes" id="UP000470302">
    <property type="component" value="Unassembled WGS sequence"/>
</dbReference>
<dbReference type="EMBL" id="WWCW01000012">
    <property type="protein sequence ID" value="MYM86767.1"/>
    <property type="molecule type" value="Genomic_DNA"/>
</dbReference>
<dbReference type="AlphaFoldDB" id="A0A845G163"/>
<evidence type="ECO:0000313" key="4">
    <source>
        <dbReference type="EMBL" id="MYM86767.1"/>
    </source>
</evidence>
<sequence length="290" mass="30203">MGNCTDAFLGDKVIIVAGGGSGLGRRYCLDMAAAGAKVIVAGRSNNVMDVVAEAAAAGGVALPCQADVRDGERPVELALKTFGRIDGLIVNAGHVKDRSFAKMTADEWTDVLSVHLGGTYASVKAVWPHMLAQGAGRIVLTTSGAGAYGNFGQANYAAAKGAIISLARTLALEGASKNVFVNAVAPMALTGMTDGVFSERQKERLKPELVSAYVLALLHSQSRENGSVIEVGGGWAAKLRWQRARGLRLAPESITPELVLSRWEDIQEFGPDATYPSTTADCLAAAVGDS</sequence>
<evidence type="ECO:0000313" key="5">
    <source>
        <dbReference type="Proteomes" id="UP000470302"/>
    </source>
</evidence>
<dbReference type="InterPro" id="IPR020904">
    <property type="entry name" value="Sc_DH/Rdtase_CS"/>
</dbReference>
<dbReference type="SMART" id="SM00822">
    <property type="entry name" value="PKS_KR"/>
    <property type="match status" value="1"/>
</dbReference>
<dbReference type="RefSeq" id="WP_161095971.1">
    <property type="nucleotide sequence ID" value="NZ_WWCW01000012.1"/>
</dbReference>
<gene>
    <name evidence="4" type="ORF">GTP91_06165</name>
</gene>
<protein>
    <submittedName>
        <fullName evidence="4">SDR family NAD(P)-dependent oxidoreductase</fullName>
    </submittedName>
</protein>
<evidence type="ECO:0000256" key="1">
    <source>
        <dbReference type="ARBA" id="ARBA00006484"/>
    </source>
</evidence>
<keyword evidence="2" id="KW-0560">Oxidoreductase</keyword>
<evidence type="ECO:0000256" key="2">
    <source>
        <dbReference type="ARBA" id="ARBA00023002"/>
    </source>
</evidence>
<name>A0A845G163_9BURK</name>
<dbReference type="GO" id="GO:0016491">
    <property type="term" value="F:oxidoreductase activity"/>
    <property type="evidence" value="ECO:0007669"/>
    <property type="project" value="UniProtKB-KW"/>
</dbReference>
<dbReference type="PANTHER" id="PTHR45024:SF2">
    <property type="entry name" value="SCP2 DOMAIN-CONTAINING PROTEIN"/>
    <property type="match status" value="1"/>
</dbReference>
<feature type="domain" description="Ketoreductase" evidence="3">
    <location>
        <begin position="12"/>
        <end position="190"/>
    </location>
</feature>
<accession>A0A845G163</accession>
<proteinExistence type="inferred from homology"/>
<comment type="similarity">
    <text evidence="1">Belongs to the short-chain dehydrogenases/reductases (SDR) family.</text>
</comment>
<dbReference type="InterPro" id="IPR002347">
    <property type="entry name" value="SDR_fam"/>
</dbReference>
<dbReference type="InterPro" id="IPR051687">
    <property type="entry name" value="Peroxisomal_Beta-Oxidation"/>
</dbReference>